<protein>
    <submittedName>
        <fullName evidence="2">PadR family transcriptional regulator</fullName>
    </submittedName>
    <submittedName>
        <fullName evidence="3">Putative Transcription regulator</fullName>
    </submittedName>
</protein>
<dbReference type="Proteomes" id="UP000243591">
    <property type="component" value="Chromosome"/>
</dbReference>
<dbReference type="InterPro" id="IPR036388">
    <property type="entry name" value="WH-like_DNA-bd_sf"/>
</dbReference>
<dbReference type="Gene3D" id="1.10.10.10">
    <property type="entry name" value="Winged helix-like DNA-binding domain superfamily/Winged helix DNA-binding domain"/>
    <property type="match status" value="1"/>
</dbReference>
<reference evidence="5" key="3">
    <citation type="submission" date="2018-04" db="EMBL/GenBank/DDBJ databases">
        <authorList>
            <person name="Illikoud N."/>
        </authorList>
    </citation>
    <scope>NUCLEOTIDE SEQUENCE [LARGE SCALE GENOMIC DNA]</scope>
</reference>
<dbReference type="OrthoDB" id="9791785at2"/>
<accession>A0A1D2K9E2</accession>
<evidence type="ECO:0000313" key="3">
    <source>
        <dbReference type="EMBL" id="SPP28734.1"/>
    </source>
</evidence>
<proteinExistence type="predicted"/>
<reference evidence="3" key="2">
    <citation type="submission" date="2018-04" db="EMBL/GenBank/DDBJ databases">
        <authorList>
            <person name="Go L.Y."/>
            <person name="Mitchell J.A."/>
        </authorList>
    </citation>
    <scope>NUCLEOTIDE SEQUENCE</scope>
    <source>
        <strain evidence="3">BSAS1 3</strain>
    </source>
</reference>
<dbReference type="InterPro" id="IPR036390">
    <property type="entry name" value="WH_DNA-bd_sf"/>
</dbReference>
<dbReference type="SUPFAM" id="SSF46785">
    <property type="entry name" value="Winged helix' DNA-binding domain"/>
    <property type="match status" value="1"/>
</dbReference>
<name>A0A1D2K9E2_BROTH</name>
<dbReference type="AlphaFoldDB" id="A0A1D2K9E2"/>
<sequence length="106" mass="12253">MNFQIGAALLDFCVLGVLAREDAYGYALTVEVKKVMDISESTLYPVLRRLKKDEHVITYDEAYQGRNRRYYKITEKGLAHKELLASEWEIFQGKIKQVVEGEGKHE</sequence>
<gene>
    <name evidence="3" type="ORF">BTBSAS_30052</name>
    <name evidence="2" type="ORF">CNY62_02710</name>
</gene>
<dbReference type="RefSeq" id="WP_029092380.1">
    <property type="nucleotide sequence ID" value="NZ_CBCPHX010000003.1"/>
</dbReference>
<dbReference type="PANTHER" id="PTHR33169">
    <property type="entry name" value="PADR-FAMILY TRANSCRIPTIONAL REGULATOR"/>
    <property type="match status" value="1"/>
</dbReference>
<dbReference type="KEGG" id="bths:CNY62_02710"/>
<dbReference type="PANTHER" id="PTHR33169:SF24">
    <property type="entry name" value="TRANSCRIPTIONAL REGULATOR, PADR FAMILY"/>
    <property type="match status" value="1"/>
</dbReference>
<dbReference type="InterPro" id="IPR005149">
    <property type="entry name" value="Tscrpt_reg_PadR_N"/>
</dbReference>
<dbReference type="InterPro" id="IPR052509">
    <property type="entry name" value="Metal_resp_DNA-bind_regulator"/>
</dbReference>
<evidence type="ECO:0000313" key="2">
    <source>
        <dbReference type="EMBL" id="ATF25391.1"/>
    </source>
</evidence>
<evidence type="ECO:0000313" key="4">
    <source>
        <dbReference type="Proteomes" id="UP000243591"/>
    </source>
</evidence>
<organism evidence="2 4">
    <name type="scientific">Brochothrix thermosphacta</name>
    <name type="common">Microbacterium thermosphactum</name>
    <dbReference type="NCBI Taxonomy" id="2756"/>
    <lineage>
        <taxon>Bacteria</taxon>
        <taxon>Bacillati</taxon>
        <taxon>Bacillota</taxon>
        <taxon>Bacilli</taxon>
        <taxon>Bacillales</taxon>
        <taxon>Listeriaceae</taxon>
        <taxon>Brochothrix</taxon>
    </lineage>
</organism>
<reference evidence="2 4" key="1">
    <citation type="submission" date="2017-09" db="EMBL/GenBank/DDBJ databases">
        <title>Complete Genome Sequences of Two Strains of the Meat Spoilage Bacterium Brochothrix thermosphacta Isolated from Ground Chicken.</title>
        <authorList>
            <person name="Paoli G.C."/>
            <person name="Wijey C."/>
            <person name="Chen C.-Y."/>
            <person name="Nguyen L."/>
            <person name="Yan X."/>
            <person name="Irwin P.L."/>
        </authorList>
    </citation>
    <scope>NUCLEOTIDE SEQUENCE [LARGE SCALE GENOMIC DNA]</scope>
    <source>
        <strain evidence="2 4">BI</strain>
    </source>
</reference>
<evidence type="ECO:0000313" key="5">
    <source>
        <dbReference type="Proteomes" id="UP000270190"/>
    </source>
</evidence>
<evidence type="ECO:0000259" key="1">
    <source>
        <dbReference type="Pfam" id="PF03551"/>
    </source>
</evidence>
<dbReference type="GeneID" id="66538059"/>
<keyword evidence="4" id="KW-1185">Reference proteome</keyword>
<dbReference type="Proteomes" id="UP000270190">
    <property type="component" value="Unassembled WGS sequence"/>
</dbReference>
<dbReference type="EMBL" id="OUNC01000023">
    <property type="protein sequence ID" value="SPP28734.1"/>
    <property type="molecule type" value="Genomic_DNA"/>
</dbReference>
<dbReference type="Pfam" id="PF03551">
    <property type="entry name" value="PadR"/>
    <property type="match status" value="1"/>
</dbReference>
<dbReference type="EMBL" id="CP023483">
    <property type="protein sequence ID" value="ATF25391.1"/>
    <property type="molecule type" value="Genomic_DNA"/>
</dbReference>
<dbReference type="STRING" id="2756.BFR44_01175"/>
<feature type="domain" description="Transcription regulator PadR N-terminal" evidence="1">
    <location>
        <begin position="14"/>
        <end position="78"/>
    </location>
</feature>